<dbReference type="PANTHER" id="PTHR36115">
    <property type="entry name" value="PROLINE-RICH ANTIGEN HOMOLOG-RELATED"/>
    <property type="match status" value="1"/>
</dbReference>
<evidence type="ECO:0000259" key="7">
    <source>
        <dbReference type="Pfam" id="PF06271"/>
    </source>
</evidence>
<evidence type="ECO:0000256" key="2">
    <source>
        <dbReference type="ARBA" id="ARBA00022475"/>
    </source>
</evidence>
<dbReference type="AlphaFoldDB" id="A0A382XPE7"/>
<keyword evidence="3 6" id="KW-0812">Transmembrane</keyword>
<keyword evidence="4 6" id="KW-1133">Transmembrane helix</keyword>
<evidence type="ECO:0000256" key="6">
    <source>
        <dbReference type="SAM" id="Phobius"/>
    </source>
</evidence>
<evidence type="ECO:0000256" key="1">
    <source>
        <dbReference type="ARBA" id="ARBA00004651"/>
    </source>
</evidence>
<evidence type="ECO:0000313" key="8">
    <source>
        <dbReference type="EMBL" id="SVD73017.1"/>
    </source>
</evidence>
<feature type="transmembrane region" description="Helical" evidence="6">
    <location>
        <begin position="14"/>
        <end position="36"/>
    </location>
</feature>
<dbReference type="Pfam" id="PF06271">
    <property type="entry name" value="RDD"/>
    <property type="match status" value="1"/>
</dbReference>
<gene>
    <name evidence="8" type="ORF">METZ01_LOCUS425871</name>
</gene>
<dbReference type="InterPro" id="IPR051791">
    <property type="entry name" value="Pra-immunoreactive"/>
</dbReference>
<organism evidence="8">
    <name type="scientific">marine metagenome</name>
    <dbReference type="NCBI Taxonomy" id="408172"/>
    <lineage>
        <taxon>unclassified sequences</taxon>
        <taxon>metagenomes</taxon>
        <taxon>ecological metagenomes</taxon>
    </lineage>
</organism>
<protein>
    <recommendedName>
        <fullName evidence="7">RDD domain-containing protein</fullName>
    </recommendedName>
</protein>
<evidence type="ECO:0000256" key="5">
    <source>
        <dbReference type="ARBA" id="ARBA00023136"/>
    </source>
</evidence>
<feature type="domain" description="RDD" evidence="7">
    <location>
        <begin position="7"/>
        <end position="141"/>
    </location>
</feature>
<evidence type="ECO:0000256" key="4">
    <source>
        <dbReference type="ARBA" id="ARBA00022989"/>
    </source>
</evidence>
<comment type="subcellular location">
    <subcellularLocation>
        <location evidence="1">Cell membrane</location>
        <topology evidence="1">Multi-pass membrane protein</topology>
    </subcellularLocation>
</comment>
<evidence type="ECO:0000256" key="3">
    <source>
        <dbReference type="ARBA" id="ARBA00022692"/>
    </source>
</evidence>
<proteinExistence type="predicted"/>
<dbReference type="PANTHER" id="PTHR36115:SF4">
    <property type="entry name" value="MEMBRANE PROTEIN"/>
    <property type="match status" value="1"/>
</dbReference>
<dbReference type="EMBL" id="UINC01169466">
    <property type="protein sequence ID" value="SVD73017.1"/>
    <property type="molecule type" value="Genomic_DNA"/>
</dbReference>
<keyword evidence="5 6" id="KW-0472">Membrane</keyword>
<accession>A0A382XPE7</accession>
<keyword evidence="2" id="KW-1003">Cell membrane</keyword>
<feature type="transmembrane region" description="Helical" evidence="6">
    <location>
        <begin position="110"/>
        <end position="128"/>
    </location>
</feature>
<dbReference type="InterPro" id="IPR010432">
    <property type="entry name" value="RDD"/>
</dbReference>
<name>A0A382XPE7_9ZZZZ</name>
<reference evidence="8" key="1">
    <citation type="submission" date="2018-05" db="EMBL/GenBank/DDBJ databases">
        <authorList>
            <person name="Lanie J.A."/>
            <person name="Ng W.-L."/>
            <person name="Kazmierczak K.M."/>
            <person name="Andrzejewski T.M."/>
            <person name="Davidsen T.M."/>
            <person name="Wayne K.J."/>
            <person name="Tettelin H."/>
            <person name="Glass J.I."/>
            <person name="Rusch D."/>
            <person name="Podicherti R."/>
            <person name="Tsui H.-C.T."/>
            <person name="Winkler M.E."/>
        </authorList>
    </citation>
    <scope>NUCLEOTIDE SEQUENCE</scope>
</reference>
<feature type="transmembrane region" description="Helical" evidence="6">
    <location>
        <begin position="57"/>
        <end position="78"/>
    </location>
</feature>
<dbReference type="GO" id="GO:0005886">
    <property type="term" value="C:plasma membrane"/>
    <property type="evidence" value="ECO:0007669"/>
    <property type="project" value="UniProtKB-SubCell"/>
</dbReference>
<sequence>MDNDFKYVGFWKRVVSGCVDVFLLSLVLIPTLYWAYGMEYFLPEDGIQKGFFEYLDLFDLFMNQIFPFITIIFLWITYQATPGKMIFKATIVDAKTGGKPTLKQWIIRNLGYFVSLLPVGLGIFWVAFDKKKQGFHDKLANTVVVQPKFVEPESVEFETEK</sequence>